<name>A0ABW4Q8X5_9MICC</name>
<comment type="caution">
    <text evidence="2">The sequence shown here is derived from an EMBL/GenBank/DDBJ whole genome shotgun (WGS) entry which is preliminary data.</text>
</comment>
<proteinExistence type="predicted"/>
<feature type="compositionally biased region" description="Polar residues" evidence="1">
    <location>
        <begin position="1"/>
        <end position="21"/>
    </location>
</feature>
<evidence type="ECO:0000313" key="3">
    <source>
        <dbReference type="Proteomes" id="UP001597307"/>
    </source>
</evidence>
<gene>
    <name evidence="2" type="ORF">ACFSFX_11140</name>
</gene>
<organism evidence="2 3">
    <name type="scientific">Arthrobacter flavus</name>
    <dbReference type="NCBI Taxonomy" id="95172"/>
    <lineage>
        <taxon>Bacteria</taxon>
        <taxon>Bacillati</taxon>
        <taxon>Actinomycetota</taxon>
        <taxon>Actinomycetes</taxon>
        <taxon>Micrococcales</taxon>
        <taxon>Micrococcaceae</taxon>
        <taxon>Arthrobacter</taxon>
    </lineage>
</organism>
<feature type="compositionally biased region" description="Basic and acidic residues" evidence="1">
    <location>
        <begin position="262"/>
        <end position="276"/>
    </location>
</feature>
<sequence length="276" mass="27962">MTTQNWSEDPLTATPSGERVQTASTSSSVTTEERTGPTGVKDQATGQAKEVGREGLDAAQSVAQTAGTEARNVADEASTQAKNLLGELGSDLKEQAGASQQKAAMGLRSISDELGSMADNGDQSGPANSLVRQAAQRSGDVAGWLEGRDPGSLLEEVKGFASRRPGTFLMMAAGAGLLAGRLTRGLAGAGSDEQNATPANPAPEYPPTVPTQPEPSNNFSSPTAATPVTGATGAAASGTGASGHELSNPLGDPLAAEPVIEPGRRTQDGSPDRDLR</sequence>
<evidence type="ECO:0008006" key="4">
    <source>
        <dbReference type="Google" id="ProtNLM"/>
    </source>
</evidence>
<feature type="region of interest" description="Disordered" evidence="1">
    <location>
        <begin position="1"/>
        <end position="148"/>
    </location>
</feature>
<keyword evidence="3" id="KW-1185">Reference proteome</keyword>
<feature type="compositionally biased region" description="Low complexity" evidence="1">
    <location>
        <begin position="220"/>
        <end position="243"/>
    </location>
</feature>
<feature type="region of interest" description="Disordered" evidence="1">
    <location>
        <begin position="186"/>
        <end position="276"/>
    </location>
</feature>
<evidence type="ECO:0000313" key="2">
    <source>
        <dbReference type="EMBL" id="MFD1847151.1"/>
    </source>
</evidence>
<dbReference type="RefSeq" id="WP_343878916.1">
    <property type="nucleotide sequence ID" value="NZ_BAAAIJ010000032.1"/>
</dbReference>
<dbReference type="EMBL" id="JBHUGA010000040">
    <property type="protein sequence ID" value="MFD1847151.1"/>
    <property type="molecule type" value="Genomic_DNA"/>
</dbReference>
<protein>
    <recommendedName>
        <fullName evidence="4">DUF3618 domain-containing protein</fullName>
    </recommendedName>
</protein>
<feature type="compositionally biased region" description="Polar residues" evidence="1">
    <location>
        <begin position="121"/>
        <end position="131"/>
    </location>
</feature>
<evidence type="ECO:0000256" key="1">
    <source>
        <dbReference type="SAM" id="MobiDB-lite"/>
    </source>
</evidence>
<reference evidence="3" key="1">
    <citation type="journal article" date="2019" name="Int. J. Syst. Evol. Microbiol.">
        <title>The Global Catalogue of Microorganisms (GCM) 10K type strain sequencing project: providing services to taxonomists for standard genome sequencing and annotation.</title>
        <authorList>
            <consortium name="The Broad Institute Genomics Platform"/>
            <consortium name="The Broad Institute Genome Sequencing Center for Infectious Disease"/>
            <person name="Wu L."/>
            <person name="Ma J."/>
        </authorList>
    </citation>
    <scope>NUCLEOTIDE SEQUENCE [LARGE SCALE GENOMIC DNA]</scope>
    <source>
        <strain evidence="3">JCM 11496</strain>
    </source>
</reference>
<dbReference type="Proteomes" id="UP001597307">
    <property type="component" value="Unassembled WGS sequence"/>
</dbReference>
<accession>A0ABW4Q8X5</accession>
<feature type="compositionally biased region" description="Pro residues" evidence="1">
    <location>
        <begin position="200"/>
        <end position="213"/>
    </location>
</feature>